<comment type="caution">
    <text evidence="1">The sequence shown here is derived from an EMBL/GenBank/DDBJ whole genome shotgun (WGS) entry which is preliminary data.</text>
</comment>
<organism evidence="1 2">
    <name type="scientific">Sphingomonas kyungheensis</name>
    <dbReference type="NCBI Taxonomy" id="1069987"/>
    <lineage>
        <taxon>Bacteria</taxon>
        <taxon>Pseudomonadati</taxon>
        <taxon>Pseudomonadota</taxon>
        <taxon>Alphaproteobacteria</taxon>
        <taxon>Sphingomonadales</taxon>
        <taxon>Sphingomonadaceae</taxon>
        <taxon>Sphingomonas</taxon>
    </lineage>
</organism>
<dbReference type="EMBL" id="JBBBDM010000006">
    <property type="protein sequence ID" value="MEI5687922.1"/>
    <property type="molecule type" value="Genomic_DNA"/>
</dbReference>
<evidence type="ECO:0000313" key="2">
    <source>
        <dbReference type="Proteomes" id="UP001367771"/>
    </source>
</evidence>
<gene>
    <name evidence="1" type="ORF">V8201_12600</name>
</gene>
<protein>
    <submittedName>
        <fullName evidence="1">AbrB family transcriptional regulator</fullName>
    </submittedName>
</protein>
<evidence type="ECO:0000313" key="1">
    <source>
        <dbReference type="EMBL" id="MEI5687922.1"/>
    </source>
</evidence>
<accession>A0ABU8H4N1</accession>
<keyword evidence="2" id="KW-1185">Reference proteome</keyword>
<reference evidence="1 2" key="1">
    <citation type="journal article" date="2013" name="Int. J. Syst. Evol. Microbiol.">
        <title>Sphingomonas kyungheensis sp. nov., a bacterium with ginsenoside-converting activity isolated from soil of a ginseng field.</title>
        <authorList>
            <person name="Son H.M."/>
            <person name="Yang J.E."/>
            <person name="Park Y."/>
            <person name="Han C.K."/>
            <person name="Kim S.G."/>
            <person name="Kook M."/>
            <person name="Yi T.H."/>
        </authorList>
    </citation>
    <scope>NUCLEOTIDE SEQUENCE [LARGE SCALE GENOMIC DNA]</scope>
    <source>
        <strain evidence="1 2">LMG 26582</strain>
    </source>
</reference>
<name>A0ABU8H4N1_9SPHN</name>
<proteinExistence type="predicted"/>
<sequence length="77" mass="8772">MTYHAQLAADGSLPLPGELTRELGLAPGDRVSVDRTGSTLFVRREDERQDAIHRLREAMRDYSVDQFLAERRADWGE</sequence>
<dbReference type="Proteomes" id="UP001367771">
    <property type="component" value="Unassembled WGS sequence"/>
</dbReference>
<dbReference type="RefSeq" id="WP_336545523.1">
    <property type="nucleotide sequence ID" value="NZ_JBBBDM010000006.1"/>
</dbReference>